<accession>A0A0P9D1E5</accession>
<dbReference type="SUPFAM" id="SSF53850">
    <property type="entry name" value="Periplasmic binding protein-like II"/>
    <property type="match status" value="1"/>
</dbReference>
<feature type="chain" id="PRO_5039757084" description="Maltodextrin-binding protein" evidence="5">
    <location>
        <begin position="23"/>
        <end position="423"/>
    </location>
</feature>
<dbReference type="PANTHER" id="PTHR30061:SF50">
    <property type="entry name" value="MALTOSE_MALTODEXTRIN-BINDING PERIPLASMIC PROTEIN"/>
    <property type="match status" value="1"/>
</dbReference>
<proteinExistence type="inferred from homology"/>
<dbReference type="PRINTS" id="PR00181">
    <property type="entry name" value="MALTOSEBP"/>
</dbReference>
<keyword evidence="5" id="KW-1003">Cell membrane</keyword>
<keyword evidence="4 5" id="KW-0732">Signal</keyword>
<evidence type="ECO:0000256" key="6">
    <source>
        <dbReference type="SAM" id="MobiDB-lite"/>
    </source>
</evidence>
<protein>
    <recommendedName>
        <fullName evidence="5">Maltodextrin-binding protein</fullName>
    </recommendedName>
</protein>
<gene>
    <name evidence="7" type="ORF">AN477_12740</name>
</gene>
<feature type="region of interest" description="Disordered" evidence="6">
    <location>
        <begin position="28"/>
        <end position="48"/>
    </location>
</feature>
<evidence type="ECO:0000256" key="4">
    <source>
        <dbReference type="ARBA" id="ARBA00022729"/>
    </source>
</evidence>
<evidence type="ECO:0000256" key="3">
    <source>
        <dbReference type="ARBA" id="ARBA00022597"/>
    </source>
</evidence>
<organism evidence="7 8">
    <name type="scientific">Alicyclobacillus ferrooxydans</name>
    <dbReference type="NCBI Taxonomy" id="471514"/>
    <lineage>
        <taxon>Bacteria</taxon>
        <taxon>Bacillati</taxon>
        <taxon>Bacillota</taxon>
        <taxon>Bacilli</taxon>
        <taxon>Bacillales</taxon>
        <taxon>Alicyclobacillaceae</taxon>
        <taxon>Alicyclobacillus</taxon>
    </lineage>
</organism>
<dbReference type="EMBL" id="LJCO01000052">
    <property type="protein sequence ID" value="KPV43321.1"/>
    <property type="molecule type" value="Genomic_DNA"/>
</dbReference>
<dbReference type="GO" id="GO:0015768">
    <property type="term" value="P:maltose transport"/>
    <property type="evidence" value="ECO:0007669"/>
    <property type="project" value="TreeGrafter"/>
</dbReference>
<dbReference type="STRING" id="471514.AN477_12740"/>
<feature type="compositionally biased region" description="Low complexity" evidence="6">
    <location>
        <begin position="28"/>
        <end position="46"/>
    </location>
</feature>
<dbReference type="GO" id="GO:0015144">
    <property type="term" value="F:carbohydrate transmembrane transporter activity"/>
    <property type="evidence" value="ECO:0007669"/>
    <property type="project" value="InterPro"/>
</dbReference>
<dbReference type="InterPro" id="IPR006060">
    <property type="entry name" value="Maltose/Cyclodextrin-bd"/>
</dbReference>
<evidence type="ECO:0000313" key="7">
    <source>
        <dbReference type="EMBL" id="KPV43321.1"/>
    </source>
</evidence>
<name>A0A0P9D1E5_9BACL</name>
<comment type="subcellular location">
    <subcellularLocation>
        <location evidence="5">Cell membrane</location>
        <topology evidence="5">Lipid-anchor</topology>
    </subcellularLocation>
</comment>
<dbReference type="GO" id="GO:0042956">
    <property type="term" value="P:maltodextrin transmembrane transport"/>
    <property type="evidence" value="ECO:0007669"/>
    <property type="project" value="TreeGrafter"/>
</dbReference>
<keyword evidence="3 5" id="KW-0762">Sugar transport</keyword>
<keyword evidence="8" id="KW-1185">Reference proteome</keyword>
<dbReference type="RefSeq" id="WP_054969546.1">
    <property type="nucleotide sequence ID" value="NZ_LJCO01000052.1"/>
</dbReference>
<dbReference type="PANTHER" id="PTHR30061">
    <property type="entry name" value="MALTOSE-BINDING PERIPLASMIC PROTEIN"/>
    <property type="match status" value="1"/>
</dbReference>
<sequence>MKKWQLAASSVLTVGMLGGLVAGCGTSSSNGTSNGGSTNSASSQTTLPKGQTITVWSWDGGPQLADIKKLANQWAQQHGDTVNVVDQSTNPNGFQFYATAARTGKGPDVVVGMPHDNNGLFVQEGLIAPVPSQDINPSDYSQSIVDAVTVGGKIYSYPMDAETTAIFYNKKLVPTPPTNWTQFVADANKAGFMYDQANLYDDYAIIGGYGGYVFKNNNGTLNPNDIGLGNSGAIQAYTLMYQMDSKYHWMTPSTNGAIAKAKFVAGKLGMYVSGTWDIPDIQKAGIDFGITPWPTLPNGQAATPFLGVKTGFASAKSKTLPADFSLLQALTGSKAQLDYFNDSQAVPALTSLQQSSTIQNAPNFKAFADQSKVAVPMPNIPQMQAVWGAMSVIGNIINGKTTPAQGAADFVKNIQKGIQVQGS</sequence>
<feature type="signal peptide" evidence="5">
    <location>
        <begin position="1"/>
        <end position="22"/>
    </location>
</feature>
<comment type="similarity">
    <text evidence="1 5">Belongs to the bacterial solute-binding protein 1 family.</text>
</comment>
<dbReference type="AlphaFoldDB" id="A0A0P9D1E5"/>
<keyword evidence="2 5" id="KW-0813">Transport</keyword>
<evidence type="ECO:0000256" key="5">
    <source>
        <dbReference type="RuleBase" id="RU365005"/>
    </source>
</evidence>
<dbReference type="PATRIC" id="fig|471514.4.peg.2368"/>
<evidence type="ECO:0000313" key="8">
    <source>
        <dbReference type="Proteomes" id="UP000050482"/>
    </source>
</evidence>
<reference evidence="7 8" key="1">
    <citation type="submission" date="2015-09" db="EMBL/GenBank/DDBJ databases">
        <title>Draft genome sequence of Alicyclobacillus ferrooxydans DSM 22381.</title>
        <authorList>
            <person name="Hemp J."/>
        </authorList>
    </citation>
    <scope>NUCLEOTIDE SEQUENCE [LARGE SCALE GENOMIC DNA]</scope>
    <source>
        <strain evidence="7 8">TC-34</strain>
    </source>
</reference>
<keyword evidence="5" id="KW-0449">Lipoprotein</keyword>
<dbReference type="Proteomes" id="UP000050482">
    <property type="component" value="Unassembled WGS sequence"/>
</dbReference>
<comment type="caution">
    <text evidence="7">The sequence shown here is derived from an EMBL/GenBank/DDBJ whole genome shotgun (WGS) entry which is preliminary data.</text>
</comment>
<dbReference type="PROSITE" id="PS51257">
    <property type="entry name" value="PROKAR_LIPOPROTEIN"/>
    <property type="match status" value="1"/>
</dbReference>
<dbReference type="InterPro" id="IPR006059">
    <property type="entry name" value="SBP"/>
</dbReference>
<dbReference type="Gene3D" id="3.40.190.10">
    <property type="entry name" value="Periplasmic binding protein-like II"/>
    <property type="match status" value="2"/>
</dbReference>
<keyword evidence="5" id="KW-0472">Membrane</keyword>
<dbReference type="OrthoDB" id="9795467at2"/>
<dbReference type="GO" id="GO:1901982">
    <property type="term" value="F:maltose binding"/>
    <property type="evidence" value="ECO:0007669"/>
    <property type="project" value="TreeGrafter"/>
</dbReference>
<dbReference type="Pfam" id="PF13416">
    <property type="entry name" value="SBP_bac_8"/>
    <property type="match status" value="1"/>
</dbReference>
<evidence type="ECO:0000256" key="2">
    <source>
        <dbReference type="ARBA" id="ARBA00022448"/>
    </source>
</evidence>
<evidence type="ECO:0000256" key="1">
    <source>
        <dbReference type="ARBA" id="ARBA00008520"/>
    </source>
</evidence>
<dbReference type="CDD" id="cd13586">
    <property type="entry name" value="PBP2_Maltose_binding_like"/>
    <property type="match status" value="1"/>
</dbReference>
<dbReference type="GO" id="GO:0055052">
    <property type="term" value="C:ATP-binding cassette (ABC) transporter complex, substrate-binding subunit-containing"/>
    <property type="evidence" value="ECO:0007669"/>
    <property type="project" value="TreeGrafter"/>
</dbReference>